<evidence type="ECO:0000256" key="1">
    <source>
        <dbReference type="SAM" id="MobiDB-lite"/>
    </source>
</evidence>
<dbReference type="VEuPathDB" id="CryptoDB:Vbra_22834"/>
<feature type="compositionally biased region" description="Basic and acidic residues" evidence="1">
    <location>
        <begin position="161"/>
        <end position="173"/>
    </location>
</feature>
<feature type="region of interest" description="Disordered" evidence="1">
    <location>
        <begin position="20"/>
        <end position="93"/>
    </location>
</feature>
<proteinExistence type="predicted"/>
<feature type="region of interest" description="Disordered" evidence="1">
    <location>
        <begin position="145"/>
        <end position="173"/>
    </location>
</feature>
<dbReference type="AlphaFoldDB" id="A0A0G4GSB5"/>
<evidence type="ECO:0000256" key="2">
    <source>
        <dbReference type="SAM" id="SignalP"/>
    </source>
</evidence>
<accession>A0A0G4GSB5</accession>
<evidence type="ECO:0000313" key="4">
    <source>
        <dbReference type="Proteomes" id="UP000041254"/>
    </source>
</evidence>
<protein>
    <recommendedName>
        <fullName evidence="5">Solute-binding protein family 3/N-terminal domain-containing protein</fullName>
    </recommendedName>
</protein>
<sequence>MRAGFILSLSLSAILRAPCQQQQQQNQQQQQQNRRTNQDAHQPQPVDPDKEHENSVNDVAEWYGLPPFPPHDTQHKPPRNQVAKAGSSLASPRHTVLQGVGKLQCAPKNSPCSADLQCCSRVCNDEVCYGAPWGRHYASEEGEPFTIEDLPPAPNSTTHDSTSKGAHDMDKDKQEQIREVIIPDPVVASLPSVPLEKDTPDTRAAGLRQLHKSVNVALMGILTQGKAHGKFLRSYMTFFDRHPRNPEVENLMDEQQGKDNMDIDSGQNVTLSYSLSRFMPSTFSLAGRPRLSAALLRACPPVNPDNVARLTYPPRKALTGRMKRIVDSGRLRVAGHFGTPPLAFLVPHKADGSALAKKSVDAATEGLGVWGFEVGLAQAIAREWSEAYNATIDVDFSVVKGKRAIMTKMRSVTPLQSSLQADTADLTLGGLRLLSQAQQDRLDVQATCPFLKGPAGLALLLSPQYKEAHGYISEALVASQNSTDGELVVERLNRTGMTMGVVNEESYEFHLLKAILPHLRVDAYASGSAMLEALSAGAIDAAVGEITALSTLIKLEVEEKDRICPRKDCRQNLLLLPPLAKRNDVPYAFYMAHLG</sequence>
<feature type="signal peptide" evidence="2">
    <location>
        <begin position="1"/>
        <end position="21"/>
    </location>
</feature>
<reference evidence="3 4" key="1">
    <citation type="submission" date="2014-11" db="EMBL/GenBank/DDBJ databases">
        <authorList>
            <person name="Zhu J."/>
            <person name="Qi W."/>
            <person name="Song R."/>
        </authorList>
    </citation>
    <scope>NUCLEOTIDE SEQUENCE [LARGE SCALE GENOMIC DNA]</scope>
</reference>
<dbReference type="Proteomes" id="UP000041254">
    <property type="component" value="Unassembled WGS sequence"/>
</dbReference>
<keyword evidence="4" id="KW-1185">Reference proteome</keyword>
<evidence type="ECO:0008006" key="5">
    <source>
        <dbReference type="Google" id="ProtNLM"/>
    </source>
</evidence>
<dbReference type="InParanoid" id="A0A0G4GSB5"/>
<organism evidence="3 4">
    <name type="scientific">Vitrella brassicaformis (strain CCMP3155)</name>
    <dbReference type="NCBI Taxonomy" id="1169540"/>
    <lineage>
        <taxon>Eukaryota</taxon>
        <taxon>Sar</taxon>
        <taxon>Alveolata</taxon>
        <taxon>Colpodellida</taxon>
        <taxon>Vitrellaceae</taxon>
        <taxon>Vitrella</taxon>
    </lineage>
</organism>
<keyword evidence="2" id="KW-0732">Signal</keyword>
<evidence type="ECO:0000313" key="3">
    <source>
        <dbReference type="EMBL" id="CEM33519.1"/>
    </source>
</evidence>
<feature type="chain" id="PRO_5005190419" description="Solute-binding protein family 3/N-terminal domain-containing protein" evidence="2">
    <location>
        <begin position="22"/>
        <end position="595"/>
    </location>
</feature>
<dbReference type="SUPFAM" id="SSF53850">
    <property type="entry name" value="Periplasmic binding protein-like II"/>
    <property type="match status" value="1"/>
</dbReference>
<gene>
    <name evidence="3" type="ORF">Vbra_22834</name>
</gene>
<dbReference type="EMBL" id="CDMY01000786">
    <property type="protein sequence ID" value="CEM33519.1"/>
    <property type="molecule type" value="Genomic_DNA"/>
</dbReference>
<feature type="compositionally biased region" description="Low complexity" evidence="1">
    <location>
        <begin position="20"/>
        <end position="33"/>
    </location>
</feature>
<name>A0A0G4GSB5_VITBC</name>